<accession>A0ABU3QAV7</accession>
<name>A0ABU3QAV7_9SPHN</name>
<dbReference type="EMBL" id="JAVUPU010000009">
    <property type="protein sequence ID" value="MDT9600543.1"/>
    <property type="molecule type" value="Genomic_DNA"/>
</dbReference>
<keyword evidence="1" id="KW-0456">Lyase</keyword>
<protein>
    <submittedName>
        <fullName evidence="3">Fumarylacetoacetate hydrolase family protein</fullName>
    </submittedName>
</protein>
<dbReference type="InterPro" id="IPR011234">
    <property type="entry name" value="Fumarylacetoacetase-like_C"/>
</dbReference>
<dbReference type="InterPro" id="IPR050772">
    <property type="entry name" value="Hydratase-Decarb/MhpD_sf"/>
</dbReference>
<sequence length="265" mass="28417">MQIENPADIASRLAAEHRQRIPFSPLPWATAGNMDLAYAAQDVLVGIFAEAEGATIAGWKVGLTAKKMQSFCGVDSPIAGAILSSRVHCGPIELQLADFGRLGLEVELAVRLGRPLPSDADLTRQSVEASLDRICAAFEIVDDRDADYATLDACSIIADNSWNAGIVLGESRPLEGMPDLQNLGASLSMNGEAVGHAITSDAGGDPLEVVVWLERLLRSRGRRLEVGDWVMTGSIIATQFARRAQEYCFTIEELAPVVVRTSGQN</sequence>
<dbReference type="Gene3D" id="3.90.850.10">
    <property type="entry name" value="Fumarylacetoacetase-like, C-terminal domain"/>
    <property type="match status" value="1"/>
</dbReference>
<keyword evidence="3" id="KW-0378">Hydrolase</keyword>
<reference evidence="3 4" key="1">
    <citation type="submission" date="2023-05" db="EMBL/GenBank/DDBJ databases">
        <authorList>
            <person name="Guo Y."/>
        </authorList>
    </citation>
    <scope>NUCLEOTIDE SEQUENCE [LARGE SCALE GENOMIC DNA]</scope>
    <source>
        <strain evidence="3 4">GR2756</strain>
    </source>
</reference>
<keyword evidence="4" id="KW-1185">Reference proteome</keyword>
<evidence type="ECO:0000259" key="2">
    <source>
        <dbReference type="Pfam" id="PF01557"/>
    </source>
</evidence>
<dbReference type="RefSeq" id="WP_315727806.1">
    <property type="nucleotide sequence ID" value="NZ_JAVUPU010000009.1"/>
</dbReference>
<dbReference type="PANTHER" id="PTHR30143">
    <property type="entry name" value="ACID HYDRATASE"/>
    <property type="match status" value="1"/>
</dbReference>
<dbReference type="GO" id="GO:0016787">
    <property type="term" value="F:hydrolase activity"/>
    <property type="evidence" value="ECO:0007669"/>
    <property type="project" value="UniProtKB-KW"/>
</dbReference>
<dbReference type="Proteomes" id="UP001259572">
    <property type="component" value="Unassembled WGS sequence"/>
</dbReference>
<evidence type="ECO:0000256" key="1">
    <source>
        <dbReference type="ARBA" id="ARBA00023239"/>
    </source>
</evidence>
<evidence type="ECO:0000313" key="3">
    <source>
        <dbReference type="EMBL" id="MDT9600543.1"/>
    </source>
</evidence>
<dbReference type="Pfam" id="PF01557">
    <property type="entry name" value="FAA_hydrolase"/>
    <property type="match status" value="1"/>
</dbReference>
<comment type="caution">
    <text evidence="3">The sequence shown here is derived from an EMBL/GenBank/DDBJ whole genome shotgun (WGS) entry which is preliminary data.</text>
</comment>
<gene>
    <name evidence="3" type="ORF">RQX22_16405</name>
</gene>
<feature type="domain" description="Fumarylacetoacetase-like C-terminal" evidence="2">
    <location>
        <begin position="99"/>
        <end position="236"/>
    </location>
</feature>
<evidence type="ECO:0000313" key="4">
    <source>
        <dbReference type="Proteomes" id="UP001259572"/>
    </source>
</evidence>
<proteinExistence type="predicted"/>
<dbReference type="PANTHER" id="PTHR30143:SF0">
    <property type="entry name" value="2-KETO-4-PENTENOATE HYDRATASE"/>
    <property type="match status" value="1"/>
</dbReference>
<dbReference type="SUPFAM" id="SSF56529">
    <property type="entry name" value="FAH"/>
    <property type="match status" value="1"/>
</dbReference>
<organism evidence="3 4">
    <name type="scientific">Sphingosinicella rhizophila</name>
    <dbReference type="NCBI Taxonomy" id="3050082"/>
    <lineage>
        <taxon>Bacteria</taxon>
        <taxon>Pseudomonadati</taxon>
        <taxon>Pseudomonadota</taxon>
        <taxon>Alphaproteobacteria</taxon>
        <taxon>Sphingomonadales</taxon>
        <taxon>Sphingosinicellaceae</taxon>
        <taxon>Sphingosinicella</taxon>
    </lineage>
</organism>
<dbReference type="InterPro" id="IPR036663">
    <property type="entry name" value="Fumarylacetoacetase_C_sf"/>
</dbReference>